<dbReference type="GO" id="GO:0039694">
    <property type="term" value="P:viral RNA genome replication"/>
    <property type="evidence" value="ECO:0007669"/>
    <property type="project" value="InterPro"/>
</dbReference>
<dbReference type="GO" id="GO:0003968">
    <property type="term" value="F:RNA-directed RNA polymerase activity"/>
    <property type="evidence" value="ECO:0007669"/>
    <property type="project" value="UniProtKB-KW"/>
</dbReference>
<evidence type="ECO:0000313" key="5">
    <source>
        <dbReference type="EMBL" id="QDH87070.1"/>
    </source>
</evidence>
<dbReference type="InterPro" id="IPR043502">
    <property type="entry name" value="DNA/RNA_pol_sf"/>
</dbReference>
<keyword evidence="1" id="KW-0808">Transferase</keyword>
<evidence type="ECO:0000256" key="1">
    <source>
        <dbReference type="ARBA" id="ARBA00022679"/>
    </source>
</evidence>
<name>A0A514D0D8_9VIRU</name>
<gene>
    <name evidence="5" type="ORF">H4Bulk4632566_000001</name>
</gene>
<evidence type="ECO:0000259" key="4">
    <source>
        <dbReference type="PROSITE" id="PS50507"/>
    </source>
</evidence>
<organism evidence="5">
    <name type="scientific">Riboviria sp</name>
    <dbReference type="NCBI Taxonomy" id="2585031"/>
    <lineage>
        <taxon>Viruses</taxon>
        <taxon>Riboviria</taxon>
    </lineage>
</organism>
<dbReference type="EMBL" id="MN033133">
    <property type="protein sequence ID" value="QDH87070.1"/>
    <property type="molecule type" value="Genomic_DNA"/>
</dbReference>
<dbReference type="SUPFAM" id="SSF56672">
    <property type="entry name" value="DNA/RNA polymerases"/>
    <property type="match status" value="1"/>
</dbReference>
<feature type="domain" description="RdRp catalytic" evidence="4">
    <location>
        <begin position="1"/>
        <end position="59"/>
    </location>
</feature>
<reference evidence="5" key="1">
    <citation type="submission" date="2019-05" db="EMBL/GenBank/DDBJ databases">
        <title>Metatranscriptomic reconstruction reveals RNA viruses with the potential to shape carbon cycling in soil.</title>
        <authorList>
            <person name="Starr E.P."/>
            <person name="Nuccio E."/>
            <person name="Pett-Ridge J."/>
            <person name="Banfield J.F."/>
            <person name="Firestone M.K."/>
        </authorList>
    </citation>
    <scope>NUCLEOTIDE SEQUENCE</scope>
    <source>
        <strain evidence="5">H4_Bulk_46_scaffold_32566</strain>
    </source>
</reference>
<dbReference type="PROSITE" id="PS50507">
    <property type="entry name" value="RDRP_SSRNA_POS"/>
    <property type="match status" value="1"/>
</dbReference>
<dbReference type="InterPro" id="IPR007094">
    <property type="entry name" value="RNA-dir_pol_PSvirus"/>
</dbReference>
<keyword evidence="2" id="KW-0548">Nucleotidyltransferase</keyword>
<dbReference type="GO" id="GO:0003723">
    <property type="term" value="F:RNA binding"/>
    <property type="evidence" value="ECO:0007669"/>
    <property type="project" value="InterPro"/>
</dbReference>
<proteinExistence type="predicted"/>
<dbReference type="Pfam" id="PF00978">
    <property type="entry name" value="RdRP_2"/>
    <property type="match status" value="1"/>
</dbReference>
<keyword evidence="3" id="KW-0693">Viral RNA replication</keyword>
<evidence type="ECO:0000256" key="2">
    <source>
        <dbReference type="ARBA" id="ARBA00022695"/>
    </source>
</evidence>
<evidence type="ECO:0000256" key="3">
    <source>
        <dbReference type="ARBA" id="ARBA00022953"/>
    </source>
</evidence>
<accession>A0A514D0D8</accession>
<dbReference type="GO" id="GO:0006351">
    <property type="term" value="P:DNA-templated transcription"/>
    <property type="evidence" value="ECO:0007669"/>
    <property type="project" value="InterPro"/>
</dbReference>
<protein>
    <submittedName>
        <fullName evidence="5">RNA-dependent RNA polymerase</fullName>
    </submittedName>
</protein>
<sequence>MSLHVEYQRKSGDATTAGGNGILNILSVTYAYRGTDVVWAVFMGDDSLVCARSVGGDKAAVRILAEVFNLGAKTFITDSPYFASNFLLIDDDNAVVRFVPDPVKRAARWSMSVSADDPMWHERWISARDACRAYRDEVCLVALPRLVCQRYEVDSASVELAVRAVAAVVADEKAFRSMWEEKPTTVTYG</sequence>
<keyword evidence="5" id="KW-0696">RNA-directed RNA polymerase</keyword>
<dbReference type="InterPro" id="IPR001788">
    <property type="entry name" value="RNA-dep_RNA_pol_alsuvir"/>
</dbReference>